<feature type="transmembrane region" description="Helical" evidence="1">
    <location>
        <begin position="124"/>
        <end position="143"/>
    </location>
</feature>
<dbReference type="GO" id="GO:0016020">
    <property type="term" value="C:membrane"/>
    <property type="evidence" value="ECO:0007669"/>
    <property type="project" value="InterPro"/>
</dbReference>
<feature type="transmembrane region" description="Helical" evidence="1">
    <location>
        <begin position="39"/>
        <end position="58"/>
    </location>
</feature>
<feature type="transmembrane region" description="Helical" evidence="1">
    <location>
        <begin position="181"/>
        <end position="200"/>
    </location>
</feature>
<dbReference type="EMBL" id="RCDA01000003">
    <property type="protein sequence ID" value="RLK48166.1"/>
    <property type="molecule type" value="Genomic_DNA"/>
</dbReference>
<evidence type="ECO:0000259" key="2">
    <source>
        <dbReference type="Pfam" id="PF00892"/>
    </source>
</evidence>
<feature type="transmembrane region" description="Helical" evidence="1">
    <location>
        <begin position="262"/>
        <end position="282"/>
    </location>
</feature>
<feature type="domain" description="EamA" evidence="2">
    <location>
        <begin position="150"/>
        <end position="273"/>
    </location>
</feature>
<gene>
    <name evidence="3" type="ORF">DFR31_2043</name>
</gene>
<dbReference type="InterPro" id="IPR000620">
    <property type="entry name" value="EamA_dom"/>
</dbReference>
<evidence type="ECO:0000313" key="3">
    <source>
        <dbReference type="EMBL" id="RLK48166.1"/>
    </source>
</evidence>
<sequence length="295" mass="30138">MVSGLSRQARGMLIAGAGVLALSFDALLVRLAGVGPWEVAVWRGVFIALSLALVAGWMGGWGKALRAPRLPLLGAGIMFGLNGLLFVLAIMHTAVANVVIILSAAPLFAAACTRLFLREGVAAHTWVAMVVAVVAVGAVFAGSLDGDGLAGDLFALGAAMVLGGNFTLLRRFPQVPRLPTVSLGGVVTALLALPFAAPWGLGADSYAVLALMGLVQMPLALGLLATATRYITSPEVSLFMLVEMVLAPVWVAAWLGEWPTPQTLAAGALLLVTLAAHSALALRAVPGRPPSAGGV</sequence>
<keyword evidence="1" id="KW-1133">Transmembrane helix</keyword>
<feature type="transmembrane region" description="Helical" evidence="1">
    <location>
        <begin position="149"/>
        <end position="169"/>
    </location>
</feature>
<comment type="caution">
    <text evidence="3">The sequence shown here is derived from an EMBL/GenBank/DDBJ whole genome shotgun (WGS) entry which is preliminary data.</text>
</comment>
<protein>
    <submittedName>
        <fullName evidence="3">EamA domain-containing membrane protein RarD</fullName>
    </submittedName>
</protein>
<organism evidence="3 4">
    <name type="scientific">Alkalispirillum mobile</name>
    <dbReference type="NCBI Taxonomy" id="85925"/>
    <lineage>
        <taxon>Bacteria</taxon>
        <taxon>Pseudomonadati</taxon>
        <taxon>Pseudomonadota</taxon>
        <taxon>Gammaproteobacteria</taxon>
        <taxon>Chromatiales</taxon>
        <taxon>Ectothiorhodospiraceae</taxon>
        <taxon>Alkalispirillum</taxon>
    </lineage>
</organism>
<dbReference type="Pfam" id="PF00892">
    <property type="entry name" value="EamA"/>
    <property type="match status" value="2"/>
</dbReference>
<proteinExistence type="predicted"/>
<dbReference type="AlphaFoldDB" id="A0A498C184"/>
<feature type="domain" description="EamA" evidence="2">
    <location>
        <begin position="11"/>
        <end position="138"/>
    </location>
</feature>
<keyword evidence="1" id="KW-0472">Membrane</keyword>
<feature type="transmembrane region" description="Helical" evidence="1">
    <location>
        <begin position="206"/>
        <end position="226"/>
    </location>
</feature>
<reference evidence="3 4" key="1">
    <citation type="submission" date="2018-10" db="EMBL/GenBank/DDBJ databases">
        <title>Genomic Encyclopedia of Type Strains, Phase IV (KMG-IV): sequencing the most valuable type-strain genomes for metagenomic binning, comparative biology and taxonomic classification.</title>
        <authorList>
            <person name="Goeker M."/>
        </authorList>
    </citation>
    <scope>NUCLEOTIDE SEQUENCE [LARGE SCALE GENOMIC DNA]</scope>
    <source>
        <strain evidence="3 4">DSM 12769</strain>
    </source>
</reference>
<feature type="transmembrane region" description="Helical" evidence="1">
    <location>
        <begin position="12"/>
        <end position="33"/>
    </location>
</feature>
<dbReference type="InterPro" id="IPR037185">
    <property type="entry name" value="EmrE-like"/>
</dbReference>
<feature type="transmembrane region" description="Helical" evidence="1">
    <location>
        <begin position="98"/>
        <end position="117"/>
    </location>
</feature>
<dbReference type="SUPFAM" id="SSF103481">
    <property type="entry name" value="Multidrug resistance efflux transporter EmrE"/>
    <property type="match status" value="1"/>
</dbReference>
<keyword evidence="1" id="KW-0812">Transmembrane</keyword>
<keyword evidence="4" id="KW-1185">Reference proteome</keyword>
<feature type="transmembrane region" description="Helical" evidence="1">
    <location>
        <begin position="238"/>
        <end position="256"/>
    </location>
</feature>
<dbReference type="PANTHER" id="PTHR22911:SF135">
    <property type="entry name" value="BLR4310 PROTEIN"/>
    <property type="match status" value="1"/>
</dbReference>
<feature type="transmembrane region" description="Helical" evidence="1">
    <location>
        <begin position="70"/>
        <end position="92"/>
    </location>
</feature>
<dbReference type="OrthoDB" id="5192439at2"/>
<evidence type="ECO:0000256" key="1">
    <source>
        <dbReference type="SAM" id="Phobius"/>
    </source>
</evidence>
<dbReference type="Proteomes" id="UP000275461">
    <property type="component" value="Unassembled WGS sequence"/>
</dbReference>
<dbReference type="PANTHER" id="PTHR22911">
    <property type="entry name" value="ACYL-MALONYL CONDENSING ENZYME-RELATED"/>
    <property type="match status" value="1"/>
</dbReference>
<name>A0A498C184_9GAMM</name>
<evidence type="ECO:0000313" key="4">
    <source>
        <dbReference type="Proteomes" id="UP000275461"/>
    </source>
</evidence>
<accession>A0A498C184</accession>
<dbReference type="RefSeq" id="WP_121442574.1">
    <property type="nucleotide sequence ID" value="NZ_RCDA01000003.1"/>
</dbReference>